<organism evidence="1 2">
    <name type="scientific">Ambrosiozyma monospora</name>
    <name type="common">Yeast</name>
    <name type="synonym">Endomycopsis monosporus</name>
    <dbReference type="NCBI Taxonomy" id="43982"/>
    <lineage>
        <taxon>Eukaryota</taxon>
        <taxon>Fungi</taxon>
        <taxon>Dikarya</taxon>
        <taxon>Ascomycota</taxon>
        <taxon>Saccharomycotina</taxon>
        <taxon>Pichiomycetes</taxon>
        <taxon>Pichiales</taxon>
        <taxon>Pichiaceae</taxon>
        <taxon>Ambrosiozyma</taxon>
    </lineage>
</organism>
<reference evidence="1" key="1">
    <citation type="submission" date="2023-04" db="EMBL/GenBank/DDBJ databases">
        <title>Ambrosiozyma monospora NBRC 10751.</title>
        <authorList>
            <person name="Ichikawa N."/>
            <person name="Sato H."/>
            <person name="Tonouchi N."/>
        </authorList>
    </citation>
    <scope>NUCLEOTIDE SEQUENCE</scope>
    <source>
        <strain evidence="1">NBRC 10751</strain>
    </source>
</reference>
<gene>
    <name evidence="1" type="ORF">Amon02_001257400</name>
</gene>
<comment type="caution">
    <text evidence="1">The sequence shown here is derived from an EMBL/GenBank/DDBJ whole genome shotgun (WGS) entry which is preliminary data.</text>
</comment>
<dbReference type="Proteomes" id="UP001165064">
    <property type="component" value="Unassembled WGS sequence"/>
</dbReference>
<proteinExistence type="predicted"/>
<protein>
    <submittedName>
        <fullName evidence="1">Unnamed protein product</fullName>
    </submittedName>
</protein>
<evidence type="ECO:0000313" key="2">
    <source>
        <dbReference type="Proteomes" id="UP001165064"/>
    </source>
</evidence>
<accession>A0ACB5U9U5</accession>
<name>A0ACB5U9U5_AMBMO</name>
<sequence>MADHQEKPTMSNIVTNKDGEFKRKPSSFRKFISSKPGAQFPPEANRYHLYVSYACPWASRTLITRALKGLSSIISVSVVHWHMDSKGWRFPSKDDPCEGATEDEVNGVTRLREIYFKAQEDYDGNFSVPVLWDKKTKTIVNNESSEILRMFNSEFNGLIDEKYAKMTCILLLCKRRLMN</sequence>
<dbReference type="EMBL" id="BSXS01014892">
    <property type="protein sequence ID" value="GMF06135.1"/>
    <property type="molecule type" value="Genomic_DNA"/>
</dbReference>
<keyword evidence="2" id="KW-1185">Reference proteome</keyword>
<evidence type="ECO:0000313" key="1">
    <source>
        <dbReference type="EMBL" id="GMF06135.1"/>
    </source>
</evidence>